<evidence type="ECO:0000256" key="6">
    <source>
        <dbReference type="ARBA" id="ARBA00022833"/>
    </source>
</evidence>
<comment type="catalytic activity">
    <reaction evidence="8">
        <text>adenosine + phosphate = alpha-D-ribose 1-phosphate + adenine</text>
        <dbReference type="Rhea" id="RHEA:27642"/>
        <dbReference type="ChEBI" id="CHEBI:16335"/>
        <dbReference type="ChEBI" id="CHEBI:16708"/>
        <dbReference type="ChEBI" id="CHEBI:43474"/>
        <dbReference type="ChEBI" id="CHEBI:57720"/>
        <dbReference type="EC" id="2.4.2.1"/>
    </reaction>
    <physiologicalReaction direction="left-to-right" evidence="8">
        <dbReference type="Rhea" id="RHEA:27643"/>
    </physiologicalReaction>
</comment>
<dbReference type="AlphaFoldDB" id="A0A0F9QXM9"/>
<accession>A0A0F9QXM9</accession>
<dbReference type="PANTHER" id="PTHR30616:SF2">
    <property type="entry name" value="PURINE NUCLEOSIDE PHOSPHORYLASE LACC1"/>
    <property type="match status" value="1"/>
</dbReference>
<dbReference type="InterPro" id="IPR011324">
    <property type="entry name" value="Cytotoxic_necrot_fac-like_cat"/>
</dbReference>
<keyword evidence="3" id="KW-0808">Transferase</keyword>
<comment type="catalytic activity">
    <reaction evidence="9">
        <text>S-methyl-5'-thioadenosine + phosphate = 5-(methylsulfanyl)-alpha-D-ribose 1-phosphate + adenine</text>
        <dbReference type="Rhea" id="RHEA:11852"/>
        <dbReference type="ChEBI" id="CHEBI:16708"/>
        <dbReference type="ChEBI" id="CHEBI:17509"/>
        <dbReference type="ChEBI" id="CHEBI:43474"/>
        <dbReference type="ChEBI" id="CHEBI:58533"/>
        <dbReference type="EC" id="2.4.2.28"/>
    </reaction>
    <physiologicalReaction direction="left-to-right" evidence="9">
        <dbReference type="Rhea" id="RHEA:11853"/>
    </physiologicalReaction>
</comment>
<name>A0A0F9QXM9_9ZZZZ</name>
<dbReference type="GO" id="GO:0005507">
    <property type="term" value="F:copper ion binding"/>
    <property type="evidence" value="ECO:0007669"/>
    <property type="project" value="TreeGrafter"/>
</dbReference>
<evidence type="ECO:0000256" key="7">
    <source>
        <dbReference type="ARBA" id="ARBA00047989"/>
    </source>
</evidence>
<evidence type="ECO:0000256" key="2">
    <source>
        <dbReference type="ARBA" id="ARBA00007353"/>
    </source>
</evidence>
<dbReference type="CDD" id="cd16833">
    <property type="entry name" value="YfiH"/>
    <property type="match status" value="1"/>
</dbReference>
<gene>
    <name evidence="10" type="ORF">LCGC14_0665010</name>
</gene>
<organism evidence="10">
    <name type="scientific">marine sediment metagenome</name>
    <dbReference type="NCBI Taxonomy" id="412755"/>
    <lineage>
        <taxon>unclassified sequences</taxon>
        <taxon>metagenomes</taxon>
        <taxon>ecological metagenomes</taxon>
    </lineage>
</organism>
<proteinExistence type="inferred from homology"/>
<dbReference type="SUPFAM" id="SSF64438">
    <property type="entry name" value="CNF1/YfiH-like putative cysteine hydrolases"/>
    <property type="match status" value="1"/>
</dbReference>
<evidence type="ECO:0008006" key="11">
    <source>
        <dbReference type="Google" id="ProtNLM"/>
    </source>
</evidence>
<keyword evidence="4" id="KW-0479">Metal-binding</keyword>
<evidence type="ECO:0000256" key="9">
    <source>
        <dbReference type="ARBA" id="ARBA00049893"/>
    </source>
</evidence>
<comment type="similarity">
    <text evidence="2">Belongs to the purine nucleoside phosphorylase YfiH/LACC1 family.</text>
</comment>
<evidence type="ECO:0000256" key="3">
    <source>
        <dbReference type="ARBA" id="ARBA00022679"/>
    </source>
</evidence>
<evidence type="ECO:0000256" key="1">
    <source>
        <dbReference type="ARBA" id="ARBA00000553"/>
    </source>
</evidence>
<comment type="catalytic activity">
    <reaction evidence="7">
        <text>adenosine + H2O + H(+) = inosine + NH4(+)</text>
        <dbReference type="Rhea" id="RHEA:24408"/>
        <dbReference type="ChEBI" id="CHEBI:15377"/>
        <dbReference type="ChEBI" id="CHEBI:15378"/>
        <dbReference type="ChEBI" id="CHEBI:16335"/>
        <dbReference type="ChEBI" id="CHEBI:17596"/>
        <dbReference type="ChEBI" id="CHEBI:28938"/>
        <dbReference type="EC" id="3.5.4.4"/>
    </reaction>
    <physiologicalReaction direction="left-to-right" evidence="7">
        <dbReference type="Rhea" id="RHEA:24409"/>
    </physiologicalReaction>
</comment>
<dbReference type="EMBL" id="LAZR01001288">
    <property type="protein sequence ID" value="KKN47244.1"/>
    <property type="molecule type" value="Genomic_DNA"/>
</dbReference>
<keyword evidence="6" id="KW-0862">Zinc</keyword>
<evidence type="ECO:0000313" key="10">
    <source>
        <dbReference type="EMBL" id="KKN47244.1"/>
    </source>
</evidence>
<evidence type="ECO:0000256" key="4">
    <source>
        <dbReference type="ARBA" id="ARBA00022723"/>
    </source>
</evidence>
<protein>
    <recommendedName>
        <fullName evidence="11">Purine nucleoside phosphorylase</fullName>
    </recommendedName>
</protein>
<comment type="catalytic activity">
    <reaction evidence="1">
        <text>inosine + phosphate = alpha-D-ribose 1-phosphate + hypoxanthine</text>
        <dbReference type="Rhea" id="RHEA:27646"/>
        <dbReference type="ChEBI" id="CHEBI:17368"/>
        <dbReference type="ChEBI" id="CHEBI:17596"/>
        <dbReference type="ChEBI" id="CHEBI:43474"/>
        <dbReference type="ChEBI" id="CHEBI:57720"/>
        <dbReference type="EC" id="2.4.2.1"/>
    </reaction>
    <physiologicalReaction direction="left-to-right" evidence="1">
        <dbReference type="Rhea" id="RHEA:27647"/>
    </physiologicalReaction>
</comment>
<dbReference type="GO" id="GO:0016787">
    <property type="term" value="F:hydrolase activity"/>
    <property type="evidence" value="ECO:0007669"/>
    <property type="project" value="UniProtKB-KW"/>
</dbReference>
<comment type="caution">
    <text evidence="10">The sequence shown here is derived from an EMBL/GenBank/DDBJ whole genome shotgun (WGS) entry which is preliminary data.</text>
</comment>
<reference evidence="10" key="1">
    <citation type="journal article" date="2015" name="Nature">
        <title>Complex archaea that bridge the gap between prokaryotes and eukaryotes.</title>
        <authorList>
            <person name="Spang A."/>
            <person name="Saw J.H."/>
            <person name="Jorgensen S.L."/>
            <person name="Zaremba-Niedzwiedzka K."/>
            <person name="Martijn J."/>
            <person name="Lind A.E."/>
            <person name="van Eijk R."/>
            <person name="Schleper C."/>
            <person name="Guy L."/>
            <person name="Ettema T.J."/>
        </authorList>
    </citation>
    <scope>NUCLEOTIDE SEQUENCE</scope>
</reference>
<sequence>MSVKSGSLYSRIPRLEQIPFLIHGFGIRKWKEDDYQNSPERKDFKPVFLDQIHSDIIQVIDNIPEEKLKGDAMITGLPFLLLIIKTADCLPVLIVDESQKMVAAVHCGWRGTSKRVVQKVIQRMKDLYGCHPSSLLAALGPCIGHECYEVGENVYHSFEQEGLSTESFQNHPLRRGKYLFDLKEANLSQMVSVGVEEKNVFSADICTHCHENLPSFRRDKDKAGRTLSFIGMSS</sequence>
<dbReference type="Gene3D" id="3.60.140.10">
    <property type="entry name" value="CNF1/YfiH-like putative cysteine hydrolases"/>
    <property type="match status" value="1"/>
</dbReference>
<dbReference type="NCBIfam" id="TIGR00726">
    <property type="entry name" value="peptidoglycan editing factor PgeF"/>
    <property type="match status" value="1"/>
</dbReference>
<keyword evidence="5" id="KW-0378">Hydrolase</keyword>
<dbReference type="GO" id="GO:0017061">
    <property type="term" value="F:S-methyl-5-thioadenosine phosphorylase activity"/>
    <property type="evidence" value="ECO:0007669"/>
    <property type="project" value="UniProtKB-EC"/>
</dbReference>
<dbReference type="Pfam" id="PF02578">
    <property type="entry name" value="Cu-oxidase_4"/>
    <property type="match status" value="1"/>
</dbReference>
<evidence type="ECO:0000256" key="5">
    <source>
        <dbReference type="ARBA" id="ARBA00022801"/>
    </source>
</evidence>
<dbReference type="InterPro" id="IPR003730">
    <property type="entry name" value="Cu_polyphenol_OxRdtase"/>
</dbReference>
<dbReference type="PANTHER" id="PTHR30616">
    <property type="entry name" value="UNCHARACTERIZED PROTEIN YFIH"/>
    <property type="match status" value="1"/>
</dbReference>
<dbReference type="InterPro" id="IPR038371">
    <property type="entry name" value="Cu_polyphenol_OxRdtase_sf"/>
</dbReference>
<evidence type="ECO:0000256" key="8">
    <source>
        <dbReference type="ARBA" id="ARBA00048968"/>
    </source>
</evidence>